<keyword evidence="1" id="KW-0812">Transmembrane</keyword>
<dbReference type="EMBL" id="ATCN01000163">
    <property type="protein sequence ID" value="EPR79667.1"/>
    <property type="molecule type" value="Genomic_DNA"/>
</dbReference>
<dbReference type="InParanoid" id="S7WD11"/>
<keyword evidence="3" id="KW-1185">Reference proteome</keyword>
<evidence type="ECO:0000313" key="2">
    <source>
        <dbReference type="EMBL" id="EPR79667.1"/>
    </source>
</evidence>
<name>S7WD11_SPRLO</name>
<organism evidence="2 3">
    <name type="scientific">Spraguea lophii (strain 42_110)</name>
    <name type="common">Microsporidian parasite</name>
    <dbReference type="NCBI Taxonomy" id="1358809"/>
    <lineage>
        <taxon>Eukaryota</taxon>
        <taxon>Fungi</taxon>
        <taxon>Fungi incertae sedis</taxon>
        <taxon>Microsporidia</taxon>
        <taxon>Spragueidae</taxon>
        <taxon>Spraguea</taxon>
    </lineage>
</organism>
<accession>S7WD11</accession>
<evidence type="ECO:0000313" key="3">
    <source>
        <dbReference type="Proteomes" id="UP000014978"/>
    </source>
</evidence>
<evidence type="ECO:0000256" key="1">
    <source>
        <dbReference type="SAM" id="Phobius"/>
    </source>
</evidence>
<protein>
    <submittedName>
        <fullName evidence="2">Uncharacterized protein</fullName>
    </submittedName>
</protein>
<comment type="caution">
    <text evidence="2">The sequence shown here is derived from an EMBL/GenBank/DDBJ whole genome shotgun (WGS) entry which is preliminary data.</text>
</comment>
<sequence>MVLKNSMIYIIFLLYICNILTMDNVASTFSRINLTRDSRFQKLKDIWNHGNDEDIMLTNEDGEFWLNYTGVDPSDIGIIKIHTDLFFLFKQNEAEIKNKYSKFMDIIEGIKYNIWESKNLKELTKNLLKYFTQKEKMLSYMLEKIKQLKKEIIDDLGLLDDPVSIVNPKNGQMNVYERFRANYVTTSDTTSDFTKLFLEIKENFERIKMSINMVQFRYDIINMHEIGLNYEVKRRQLFTDLKNAMSEDIKRYNNLSFLFKKHIIFQSEISIEEAVMFETFPSLSKIIQILVEFKNGEKDFKKYTINDDIYDYKKIKELRLENYTLNQIKVIIEFNNQLGELVRDLSTVYHGRKYWNEREYILGKRKILTKDFLFPSTFDYAGVMGLYNAIIPVTNVKSDIIKIARSVYTKR</sequence>
<dbReference type="AlphaFoldDB" id="S7WD11"/>
<gene>
    <name evidence="2" type="ORF">SLOPH_692</name>
</gene>
<proteinExistence type="predicted"/>
<reference evidence="3" key="1">
    <citation type="journal article" date="2013" name="PLoS Genet.">
        <title>The genome of Spraguea lophii and the basis of host-microsporidian interactions.</title>
        <authorList>
            <person name="Campbell S.E."/>
            <person name="Williams T.A."/>
            <person name="Yousuf A."/>
            <person name="Soanes D.M."/>
            <person name="Paszkiewicz K.H."/>
            <person name="Williams B.A.P."/>
        </authorList>
    </citation>
    <scope>NUCLEOTIDE SEQUENCE [LARGE SCALE GENOMIC DNA]</scope>
    <source>
        <strain evidence="3">42_110</strain>
    </source>
</reference>
<feature type="transmembrane region" description="Helical" evidence="1">
    <location>
        <begin position="6"/>
        <end position="26"/>
    </location>
</feature>
<keyword evidence="1" id="KW-0472">Membrane</keyword>
<dbReference type="HOGENOM" id="CLU_669350_0_0_1"/>
<dbReference type="VEuPathDB" id="MicrosporidiaDB:SLOPH_692"/>
<keyword evidence="1" id="KW-1133">Transmembrane helix</keyword>
<dbReference type="Proteomes" id="UP000014978">
    <property type="component" value="Unassembled WGS sequence"/>
</dbReference>